<accession>A0A1V9EK67</accession>
<dbReference type="AlphaFoldDB" id="A0A1V9EK67"/>
<keyword evidence="2" id="KW-1185">Reference proteome</keyword>
<comment type="caution">
    <text evidence="1">The sequence shown here is derived from an EMBL/GenBank/DDBJ whole genome shotgun (WGS) entry which is preliminary data.</text>
</comment>
<evidence type="ECO:0000313" key="1">
    <source>
        <dbReference type="EMBL" id="OQP46543.1"/>
    </source>
</evidence>
<reference evidence="2" key="1">
    <citation type="submission" date="2016-04" db="EMBL/GenBank/DDBJ databases">
        <authorList>
            <person name="Chen L."/>
            <person name="Zhuang W."/>
            <person name="Wang G."/>
        </authorList>
    </citation>
    <scope>NUCLEOTIDE SEQUENCE [LARGE SCALE GENOMIC DNA]</scope>
    <source>
        <strain evidence="2">208</strain>
    </source>
</reference>
<name>A0A1V9EK67_9BACT</name>
<dbReference type="Proteomes" id="UP000192276">
    <property type="component" value="Unassembled WGS sequence"/>
</dbReference>
<gene>
    <name evidence="1" type="ORF">A4R26_07340</name>
</gene>
<proteinExistence type="predicted"/>
<evidence type="ECO:0000313" key="2">
    <source>
        <dbReference type="Proteomes" id="UP000192276"/>
    </source>
</evidence>
<protein>
    <submittedName>
        <fullName evidence="1">Uncharacterized protein</fullName>
    </submittedName>
</protein>
<dbReference type="EMBL" id="LWBP01000243">
    <property type="protein sequence ID" value="OQP46543.1"/>
    <property type="molecule type" value="Genomic_DNA"/>
</dbReference>
<organism evidence="1 2">
    <name type="scientific">Niastella populi</name>
    <dbReference type="NCBI Taxonomy" id="550983"/>
    <lineage>
        <taxon>Bacteria</taxon>
        <taxon>Pseudomonadati</taxon>
        <taxon>Bacteroidota</taxon>
        <taxon>Chitinophagia</taxon>
        <taxon>Chitinophagales</taxon>
        <taxon>Chitinophagaceae</taxon>
        <taxon>Niastella</taxon>
    </lineage>
</organism>
<sequence>MGYDLHITRNVYWFEGEQNSNDISLDEWLSYIHIDGSELELVDTHGVKVPEAEAKLQVPPGFCEWTSHPENERPWFDYSNGNISTKNPDEPTIMKMISMAKELKAKVQGDDGEVYELSASKEIISRHMGPGLEDENKSKKEKPWWKFW</sequence>
<dbReference type="OrthoDB" id="981250at2"/>
<dbReference type="RefSeq" id="WP_081170500.1">
    <property type="nucleotide sequence ID" value="NZ_LWBP01000243.1"/>
</dbReference>